<dbReference type="Gene3D" id="3.40.50.12580">
    <property type="match status" value="1"/>
</dbReference>
<dbReference type="KEGG" id="wei:EQG49_08965"/>
<dbReference type="GO" id="GO:0005886">
    <property type="term" value="C:plasma membrane"/>
    <property type="evidence" value="ECO:0007669"/>
    <property type="project" value="UniProtKB-SubCell"/>
</dbReference>
<dbReference type="Proteomes" id="UP000292886">
    <property type="component" value="Chromosome"/>
</dbReference>
<protein>
    <submittedName>
        <fullName evidence="7">CDP-glycerol glycerophosphotransferase family protein</fullName>
    </submittedName>
</protein>
<dbReference type="AlphaFoldDB" id="A0A4P6YUX1"/>
<proteinExistence type="inferred from homology"/>
<dbReference type="PANTHER" id="PTHR37316:SF3">
    <property type="entry name" value="TEICHOIC ACID GLYCEROL-PHOSPHATE TRANSFERASE"/>
    <property type="match status" value="1"/>
</dbReference>
<evidence type="ECO:0000256" key="3">
    <source>
        <dbReference type="ARBA" id="ARBA00022475"/>
    </source>
</evidence>
<evidence type="ECO:0000256" key="5">
    <source>
        <dbReference type="ARBA" id="ARBA00022944"/>
    </source>
</evidence>
<keyword evidence="4 7" id="KW-0808">Transferase</keyword>
<comment type="similarity">
    <text evidence="2">Belongs to the CDP-glycerol glycerophosphotransferase family.</text>
</comment>
<keyword evidence="5" id="KW-0777">Teichoic acid biosynthesis</keyword>
<dbReference type="PANTHER" id="PTHR37316">
    <property type="entry name" value="TEICHOIC ACID GLYCEROL-PHOSPHATE PRIMASE"/>
    <property type="match status" value="1"/>
</dbReference>
<dbReference type="InterPro" id="IPR007554">
    <property type="entry name" value="Glycerophosphate_synth"/>
</dbReference>
<keyword evidence="6" id="KW-0472">Membrane</keyword>
<dbReference type="InterPro" id="IPR043148">
    <property type="entry name" value="TagF_C"/>
</dbReference>
<reference evidence="8" key="1">
    <citation type="submission" date="2019-03" db="EMBL/GenBank/DDBJ databases">
        <title>Weissella sp. 26KH-42 Genome sequencing.</title>
        <authorList>
            <person name="Heo J."/>
            <person name="Kim S.-J."/>
            <person name="Kim J.-S."/>
            <person name="Hong S.-B."/>
            <person name="Kwon S.-W."/>
        </authorList>
    </citation>
    <scope>NUCLEOTIDE SEQUENCE [LARGE SCALE GENOMIC DNA]</scope>
    <source>
        <strain evidence="8">26KH-42</strain>
    </source>
</reference>
<evidence type="ECO:0000256" key="2">
    <source>
        <dbReference type="ARBA" id="ARBA00010488"/>
    </source>
</evidence>
<name>A0A4P6YUX1_9LACO</name>
<keyword evidence="3" id="KW-1003">Cell membrane</keyword>
<dbReference type="GO" id="GO:0047355">
    <property type="term" value="F:CDP-glycerol glycerophosphotransferase activity"/>
    <property type="evidence" value="ECO:0007669"/>
    <property type="project" value="InterPro"/>
</dbReference>
<dbReference type="InterPro" id="IPR051612">
    <property type="entry name" value="Teichoic_Acid_Biosynth"/>
</dbReference>
<accession>A0A4P6YUX1</accession>
<dbReference type="RefSeq" id="WP_133363671.1">
    <property type="nucleotide sequence ID" value="NZ_CP037940.1"/>
</dbReference>
<dbReference type="SUPFAM" id="SSF53756">
    <property type="entry name" value="UDP-Glycosyltransferase/glycogen phosphorylase"/>
    <property type="match status" value="1"/>
</dbReference>
<keyword evidence="8" id="KW-1185">Reference proteome</keyword>
<evidence type="ECO:0000256" key="1">
    <source>
        <dbReference type="ARBA" id="ARBA00004202"/>
    </source>
</evidence>
<gene>
    <name evidence="7" type="ORF">EQG49_08965</name>
</gene>
<dbReference type="InterPro" id="IPR043149">
    <property type="entry name" value="TagF_N"/>
</dbReference>
<evidence type="ECO:0000313" key="7">
    <source>
        <dbReference type="EMBL" id="QBO36594.1"/>
    </source>
</evidence>
<evidence type="ECO:0000256" key="6">
    <source>
        <dbReference type="ARBA" id="ARBA00023136"/>
    </source>
</evidence>
<organism evidence="7 8">
    <name type="scientific">Periweissella cryptocerci</name>
    <dbReference type="NCBI Taxonomy" id="2506420"/>
    <lineage>
        <taxon>Bacteria</taxon>
        <taxon>Bacillati</taxon>
        <taxon>Bacillota</taxon>
        <taxon>Bacilli</taxon>
        <taxon>Lactobacillales</taxon>
        <taxon>Lactobacillaceae</taxon>
        <taxon>Periweissella</taxon>
    </lineage>
</organism>
<dbReference type="GO" id="GO:0019350">
    <property type="term" value="P:teichoic acid biosynthetic process"/>
    <property type="evidence" value="ECO:0007669"/>
    <property type="project" value="UniProtKB-KW"/>
</dbReference>
<sequence length="689" mass="78790">MNNIKQAKRQPYTPVLLIEQISYQANDFELQLAANALPDWANQRVVLRNQTGSIYAPVISELTYPISANRTVQISFAEVQTATFKLLQAGTNKITWDAYLVGEQHDQLVQQRLGFTQLGIIDDLAQFTDELLIRPMLLEDQLFAIDVSRPTNGLFVTATNAKWTKQNLVVNGIVKTTAQLPEVSVSVINNMGAVQMTVATKVTGAKFSAKLPIAQLQSLATETLRVALTVDQQQIPLQASFLQSQIEPRNTKISPELWLKLVLSVERVVQVEPLVFPKQTWVMRKIRGGFTKLSKVYLRYFRRGRRFLWKKYALVSGKHLAKQTTIVFESFGGRQFSDSPLATYYEYKRRNLPVKLIWSVNRDLEPLAKEKHIAYIRRGTFKWARTMAKAHALVINARLPMWFPGNQQQLYAQTWHGTPLKKLGVDMARVQMPGTDTLKYKNNFTNEVAKWNALISPNRYSSDIFRRAFNFNGEMLEIGYPRNDKLFMDDNPTQIAALKAKLQIPANKKVALYAPTWRDNQFANIGEYTFELPFDLAQLRAQLGDEYVLVTRMHYLIANQLDFTGYEDFVINASDYSDISDLYLVSDVLITDYSSVFFDYAILNRPVIFYAYDIDAYGEELRGFYMDYQTDLPGTIIKDTTALISELQQLSTNGFAVDERMAKFRELFVVDSKGKSAAEFVDYIQVHVK</sequence>
<dbReference type="EMBL" id="CP037940">
    <property type="protein sequence ID" value="QBO36594.1"/>
    <property type="molecule type" value="Genomic_DNA"/>
</dbReference>
<dbReference type="Gene3D" id="3.40.50.11820">
    <property type="match status" value="1"/>
</dbReference>
<evidence type="ECO:0000256" key="4">
    <source>
        <dbReference type="ARBA" id="ARBA00022679"/>
    </source>
</evidence>
<dbReference type="OrthoDB" id="9811865at2"/>
<evidence type="ECO:0000313" key="8">
    <source>
        <dbReference type="Proteomes" id="UP000292886"/>
    </source>
</evidence>
<comment type="subcellular location">
    <subcellularLocation>
        <location evidence="1">Cell membrane</location>
        <topology evidence="1">Peripheral membrane protein</topology>
    </subcellularLocation>
</comment>
<dbReference type="Pfam" id="PF04464">
    <property type="entry name" value="Glyphos_transf"/>
    <property type="match status" value="1"/>
</dbReference>